<dbReference type="EnsemblMetazoa" id="SSS_4973s_mrna">
    <property type="protein sequence ID" value="KAF7493538.1"/>
    <property type="gene ID" value="SSS_4973"/>
</dbReference>
<dbReference type="AlphaFoldDB" id="A0A834RHJ1"/>
<dbReference type="EMBL" id="WVUK01000055">
    <property type="protein sequence ID" value="KAF7493538.1"/>
    <property type="molecule type" value="Genomic_DNA"/>
</dbReference>
<keyword evidence="1" id="KW-1133">Transmembrane helix</keyword>
<evidence type="ECO:0000313" key="3">
    <source>
        <dbReference type="EnsemblMetazoa" id="KAF7493538.1"/>
    </source>
</evidence>
<evidence type="ECO:0000256" key="1">
    <source>
        <dbReference type="SAM" id="Phobius"/>
    </source>
</evidence>
<name>A0A834RHJ1_SARSC</name>
<feature type="transmembrane region" description="Helical" evidence="1">
    <location>
        <begin position="188"/>
        <end position="210"/>
    </location>
</feature>
<reference evidence="3" key="3">
    <citation type="submission" date="2022-06" db="UniProtKB">
        <authorList>
            <consortium name="EnsemblMetazoa"/>
        </authorList>
    </citation>
    <scope>IDENTIFICATION</scope>
</reference>
<dbReference type="Proteomes" id="UP000070412">
    <property type="component" value="Unassembled WGS sequence"/>
</dbReference>
<protein>
    <submittedName>
        <fullName evidence="2 3">Uncharacterized protein</fullName>
    </submittedName>
</protein>
<accession>A0A834RHJ1</accession>
<keyword evidence="4" id="KW-1185">Reference proteome</keyword>
<evidence type="ECO:0000313" key="2">
    <source>
        <dbReference type="EMBL" id="KAF7493538.1"/>
    </source>
</evidence>
<proteinExistence type="predicted"/>
<reference evidence="4" key="1">
    <citation type="journal article" date="2020" name="PLoS Negl. Trop. Dis.">
        <title>High-quality nuclear genome for Sarcoptes scabiei-A critical resource for a neglected parasite.</title>
        <authorList>
            <person name="Korhonen P.K."/>
            <person name="Gasser R.B."/>
            <person name="Ma G."/>
            <person name="Wang T."/>
            <person name="Stroehlein A.J."/>
            <person name="Young N.D."/>
            <person name="Ang C.S."/>
            <person name="Fernando D.D."/>
            <person name="Lu H.C."/>
            <person name="Taylor S."/>
            <person name="Reynolds S.L."/>
            <person name="Mofiz E."/>
            <person name="Najaraj S.H."/>
            <person name="Gowda H."/>
            <person name="Madugundu A."/>
            <person name="Renuse S."/>
            <person name="Holt D."/>
            <person name="Pandey A."/>
            <person name="Papenfuss A.T."/>
            <person name="Fischer K."/>
        </authorList>
    </citation>
    <scope>NUCLEOTIDE SEQUENCE [LARGE SCALE GENOMIC DNA]</scope>
</reference>
<keyword evidence="1" id="KW-0472">Membrane</keyword>
<organism evidence="2">
    <name type="scientific">Sarcoptes scabiei</name>
    <name type="common">Itch mite</name>
    <name type="synonym">Acarus scabiei</name>
    <dbReference type="NCBI Taxonomy" id="52283"/>
    <lineage>
        <taxon>Eukaryota</taxon>
        <taxon>Metazoa</taxon>
        <taxon>Ecdysozoa</taxon>
        <taxon>Arthropoda</taxon>
        <taxon>Chelicerata</taxon>
        <taxon>Arachnida</taxon>
        <taxon>Acari</taxon>
        <taxon>Acariformes</taxon>
        <taxon>Sarcoptiformes</taxon>
        <taxon>Astigmata</taxon>
        <taxon>Psoroptidia</taxon>
        <taxon>Sarcoptoidea</taxon>
        <taxon>Sarcoptidae</taxon>
        <taxon>Sarcoptinae</taxon>
        <taxon>Sarcoptes</taxon>
    </lineage>
</organism>
<evidence type="ECO:0000313" key="4">
    <source>
        <dbReference type="Proteomes" id="UP000070412"/>
    </source>
</evidence>
<gene>
    <name evidence="2" type="ORF">SSS_4973</name>
</gene>
<keyword evidence="1" id="KW-0812">Transmembrane</keyword>
<reference evidence="2" key="2">
    <citation type="submission" date="2020-01" db="EMBL/GenBank/DDBJ databases">
        <authorList>
            <person name="Korhonen P.K.K."/>
            <person name="Guangxu M.G."/>
            <person name="Wang T.W."/>
            <person name="Stroehlein A.J.S."/>
            <person name="Young N.D."/>
            <person name="Ang C.-S.A."/>
            <person name="Fernando D.W.F."/>
            <person name="Lu H.L."/>
            <person name="Taylor S.T."/>
            <person name="Ehtesham M.E.M."/>
            <person name="Najaraj S.H.N."/>
            <person name="Harsha G.H.G."/>
            <person name="Madugundu A.M."/>
            <person name="Renuse S.R."/>
            <person name="Holt D.H."/>
            <person name="Pandey A.P."/>
            <person name="Papenfuss A.P."/>
            <person name="Gasser R.B.G."/>
            <person name="Fischer K.F."/>
        </authorList>
    </citation>
    <scope>NUCLEOTIDE SEQUENCE</scope>
    <source>
        <strain evidence="2">SSS_KF_BRIS2020</strain>
    </source>
</reference>
<sequence length="237" mass="28070">MFHYNRFIPIAQILFHLSFLTSDRLIRAETTTFLNISVSQTIKAINVTSDQNTSISFNVIVERDASIKMVPYKENFEFPIVCKIKQSETNENHLREEFSKCRESNIVLYSITIKTILTRSKEFCCFLQHVLRCETKILERCDVDLKENNHQEMTKMIENGCIDFDWPQCDYLSKTKISKWTMKKGIKVFQWILSILGSTVFFGFLCHSGYKYFNVKYNLYVMKGLEYYGLFRRKGWL</sequence>